<dbReference type="InterPro" id="IPR008258">
    <property type="entry name" value="Transglycosylase_SLT_dom_1"/>
</dbReference>
<protein>
    <recommendedName>
        <fullName evidence="2">Transglycosylase SLT domain-containing protein</fullName>
    </recommendedName>
</protein>
<dbReference type="RefSeq" id="WP_343896548.1">
    <property type="nucleotide sequence ID" value="NZ_BAAAFZ010000053.1"/>
</dbReference>
<name>A0ABN1FKC7_9PROT</name>
<dbReference type="SUPFAM" id="SSF53955">
    <property type="entry name" value="Lysozyme-like"/>
    <property type="match status" value="1"/>
</dbReference>
<reference evidence="3 4" key="1">
    <citation type="journal article" date="2019" name="Int. J. Syst. Evol. Microbiol.">
        <title>The Global Catalogue of Microorganisms (GCM) 10K type strain sequencing project: providing services to taxonomists for standard genome sequencing and annotation.</title>
        <authorList>
            <consortium name="The Broad Institute Genomics Platform"/>
            <consortium name="The Broad Institute Genome Sequencing Center for Infectious Disease"/>
            <person name="Wu L."/>
            <person name="Ma J."/>
        </authorList>
    </citation>
    <scope>NUCLEOTIDE SEQUENCE [LARGE SCALE GENOMIC DNA]</scope>
    <source>
        <strain evidence="3 4">JCM 9933</strain>
    </source>
</reference>
<evidence type="ECO:0000256" key="1">
    <source>
        <dbReference type="ARBA" id="ARBA00009387"/>
    </source>
</evidence>
<feature type="domain" description="Transglycosylase SLT" evidence="2">
    <location>
        <begin position="8"/>
        <end position="142"/>
    </location>
</feature>
<dbReference type="Proteomes" id="UP001501588">
    <property type="component" value="Unassembled WGS sequence"/>
</dbReference>
<evidence type="ECO:0000313" key="4">
    <source>
        <dbReference type="Proteomes" id="UP001501588"/>
    </source>
</evidence>
<proteinExistence type="inferred from homology"/>
<sequence length="199" mass="21526">MIDLPAIYHELREAVHPETMGRVVRVESGGHVFAVNVNRRPGQSAPPAIRQPRTLDEAVALALHWIGQGHTVDIGLGQVNSIHFATMGLTVRQLFDPRTNLRASASVLQACYARARRAGLEHGGREAMTAMLSCYNTGDMQRGIQNGYVSRYGMVPALAQPIPAQARVSRPRVVDPREAVAVAPPEWHAAVAMTTGGLP</sequence>
<evidence type="ECO:0000313" key="3">
    <source>
        <dbReference type="EMBL" id="GAA0592630.1"/>
    </source>
</evidence>
<dbReference type="InterPro" id="IPR023346">
    <property type="entry name" value="Lysozyme-like_dom_sf"/>
</dbReference>
<evidence type="ECO:0000259" key="2">
    <source>
        <dbReference type="Pfam" id="PF01464"/>
    </source>
</evidence>
<dbReference type="Gene3D" id="1.10.530.10">
    <property type="match status" value="1"/>
</dbReference>
<dbReference type="CDD" id="cd16892">
    <property type="entry name" value="LT_VirB1-like"/>
    <property type="match status" value="1"/>
</dbReference>
<dbReference type="EMBL" id="BAAAFZ010000053">
    <property type="protein sequence ID" value="GAA0592630.1"/>
    <property type="molecule type" value="Genomic_DNA"/>
</dbReference>
<comment type="similarity">
    <text evidence="1">Belongs to the virb1 family.</text>
</comment>
<dbReference type="Pfam" id="PF01464">
    <property type="entry name" value="SLT"/>
    <property type="match status" value="1"/>
</dbReference>
<gene>
    <name evidence="3" type="ORF">GCM10009416_33790</name>
</gene>
<comment type="caution">
    <text evidence="3">The sequence shown here is derived from an EMBL/GenBank/DDBJ whole genome shotgun (WGS) entry which is preliminary data.</text>
</comment>
<keyword evidence="4" id="KW-1185">Reference proteome</keyword>
<accession>A0ABN1FKC7</accession>
<organism evidence="3 4">
    <name type="scientific">Craurococcus roseus</name>
    <dbReference type="NCBI Taxonomy" id="77585"/>
    <lineage>
        <taxon>Bacteria</taxon>
        <taxon>Pseudomonadati</taxon>
        <taxon>Pseudomonadota</taxon>
        <taxon>Alphaproteobacteria</taxon>
        <taxon>Acetobacterales</taxon>
        <taxon>Acetobacteraceae</taxon>
        <taxon>Craurococcus</taxon>
    </lineage>
</organism>